<comment type="caution">
    <text evidence="2">The sequence shown here is derived from an EMBL/GenBank/DDBJ whole genome shotgun (WGS) entry which is preliminary data.</text>
</comment>
<dbReference type="PANTHER" id="PTHR31569:SF4">
    <property type="entry name" value="SWIM-TYPE DOMAIN-CONTAINING PROTEIN"/>
    <property type="match status" value="1"/>
</dbReference>
<dbReference type="EMBL" id="JBDFQZ010000010">
    <property type="protein sequence ID" value="KAK9681505.1"/>
    <property type="molecule type" value="Genomic_DNA"/>
</dbReference>
<dbReference type="PANTHER" id="PTHR31569">
    <property type="entry name" value="SWIM-TYPE DOMAIN-CONTAINING PROTEIN"/>
    <property type="match status" value="1"/>
</dbReference>
<proteinExistence type="predicted"/>
<accession>A0AAW1HYY3</accession>
<reference evidence="2" key="1">
    <citation type="submission" date="2024-03" db="EMBL/GenBank/DDBJ databases">
        <title>WGS assembly of Saponaria officinalis var. Norfolk2.</title>
        <authorList>
            <person name="Jenkins J."/>
            <person name="Shu S."/>
            <person name="Grimwood J."/>
            <person name="Barry K."/>
            <person name="Goodstein D."/>
            <person name="Schmutz J."/>
            <person name="Leebens-Mack J."/>
            <person name="Osbourn A."/>
        </authorList>
    </citation>
    <scope>NUCLEOTIDE SEQUENCE [LARGE SCALE GENOMIC DNA]</scope>
    <source>
        <strain evidence="2">JIC</strain>
    </source>
</reference>
<evidence type="ECO:0000313" key="2">
    <source>
        <dbReference type="EMBL" id="KAK9681505.1"/>
    </source>
</evidence>
<gene>
    <name evidence="2" type="ORF">RND81_10G007300</name>
</gene>
<evidence type="ECO:0000313" key="3">
    <source>
        <dbReference type="Proteomes" id="UP001443914"/>
    </source>
</evidence>
<sequence>MSEENRLFASKFHTRDQLVQDARQYYATKGYALSIKDSKKDKYVLDKKTSSSRLINCPFAIRGKKTTEGYWLLELRNNSHNHAPSEDMSGHPSSRCLTQEEILDIEKMSMTGIELGQILSSLREKNSNIQAVGRTISLQENNDLATTKIEKKSLGGRPLIQALFEEFEQGGFIFNYRKDECGHLTRIFFAHKKSVALAKTYTTTFVVDCTYKTYNFNKSFYAGFAFMRHEKTEDYIWALEMFANVLGHDSYPSVIVSDRELALIRAIEIVFPGVTHLLCVWHIQKNVVANLKIYFKDEEDWDVFISMWNAVMYAETEEDFEQSWFFLQLLYKEKREAITYLEKTWIPEKRKFVSAWTEKYIHFGNRASSRAEGAHAKLKKYLQVLTGNLRRVKNKICLAIENEYHEIKTQLESEKIRVPHKYNIPYFKELIYNVSIFALKKLYKQYEMASFGTLKPVCTGNFVATMGLTCAHMMVLPVYIFNID</sequence>
<feature type="domain" description="MULE transposase" evidence="1">
    <location>
        <begin position="217"/>
        <end position="286"/>
    </location>
</feature>
<organism evidence="2 3">
    <name type="scientific">Saponaria officinalis</name>
    <name type="common">Common soapwort</name>
    <name type="synonym">Lychnis saponaria</name>
    <dbReference type="NCBI Taxonomy" id="3572"/>
    <lineage>
        <taxon>Eukaryota</taxon>
        <taxon>Viridiplantae</taxon>
        <taxon>Streptophyta</taxon>
        <taxon>Embryophyta</taxon>
        <taxon>Tracheophyta</taxon>
        <taxon>Spermatophyta</taxon>
        <taxon>Magnoliopsida</taxon>
        <taxon>eudicotyledons</taxon>
        <taxon>Gunneridae</taxon>
        <taxon>Pentapetalae</taxon>
        <taxon>Caryophyllales</taxon>
        <taxon>Caryophyllaceae</taxon>
        <taxon>Caryophylleae</taxon>
        <taxon>Saponaria</taxon>
    </lineage>
</organism>
<keyword evidence="3" id="KW-1185">Reference proteome</keyword>
<name>A0AAW1HYY3_SAPOF</name>
<dbReference type="AlphaFoldDB" id="A0AAW1HYY3"/>
<dbReference type="InterPro" id="IPR052579">
    <property type="entry name" value="Zinc_finger_SWIM"/>
</dbReference>
<evidence type="ECO:0000259" key="1">
    <source>
        <dbReference type="Pfam" id="PF10551"/>
    </source>
</evidence>
<protein>
    <recommendedName>
        <fullName evidence="1">MULE transposase domain-containing protein</fullName>
    </recommendedName>
</protein>
<dbReference type="Pfam" id="PF10551">
    <property type="entry name" value="MULE"/>
    <property type="match status" value="1"/>
</dbReference>
<dbReference type="InterPro" id="IPR018289">
    <property type="entry name" value="MULE_transposase_dom"/>
</dbReference>
<dbReference type="Proteomes" id="UP001443914">
    <property type="component" value="Unassembled WGS sequence"/>
</dbReference>